<dbReference type="PANTHER" id="PTHR46796:SF6">
    <property type="entry name" value="ARAC SUBFAMILY"/>
    <property type="match status" value="1"/>
</dbReference>
<sequence length="315" mass="34764">MNQLPTTAPVPDRDRLAQWHDAWGKALVPMSLVPLGAGPFTGRITTGRVGRLRICDIEAGAQRAARTPAHLSRRPGEFVGIAVQRSGTVTLVQDGRTVTAGRGDLLVYDTARPYSLDYPRPFATRIVLVPRTALGLPEEELRQATGRVIDTRDGFGAVVLSLLTALVPGARPYSPAVAGRLAAGIADLFATLVADRSAAEPTTERDHLVLRIRDHIERHLDDPELCPEQVARAQHISVRYLHRLFENEDLTVAKLIQRRRLEQCARELAHRTDAPAVAAVGRRWGFASPAHFSRLFRSVYGVSPRDWRTARPVTR</sequence>
<comment type="caution">
    <text evidence="5">The sequence shown here is derived from an EMBL/GenBank/DDBJ whole genome shotgun (WGS) entry which is preliminary data.</text>
</comment>
<keyword evidence="1" id="KW-0805">Transcription regulation</keyword>
<name>A0A7K0CM18_9ACTN</name>
<dbReference type="InterPro" id="IPR050204">
    <property type="entry name" value="AraC_XylS_family_regulators"/>
</dbReference>
<evidence type="ECO:0000256" key="2">
    <source>
        <dbReference type="ARBA" id="ARBA00023125"/>
    </source>
</evidence>
<keyword evidence="3" id="KW-0804">Transcription</keyword>
<dbReference type="OrthoDB" id="9799345at2"/>
<evidence type="ECO:0000256" key="3">
    <source>
        <dbReference type="ARBA" id="ARBA00023163"/>
    </source>
</evidence>
<dbReference type="SUPFAM" id="SSF46689">
    <property type="entry name" value="Homeodomain-like"/>
    <property type="match status" value="1"/>
</dbReference>
<dbReference type="SMART" id="SM00342">
    <property type="entry name" value="HTH_ARAC"/>
    <property type="match status" value="1"/>
</dbReference>
<dbReference type="Gene3D" id="1.10.10.60">
    <property type="entry name" value="Homeodomain-like"/>
    <property type="match status" value="1"/>
</dbReference>
<dbReference type="PRINTS" id="PR00032">
    <property type="entry name" value="HTHARAC"/>
</dbReference>
<keyword evidence="2" id="KW-0238">DNA-binding</keyword>
<feature type="domain" description="HTH araC/xylS-type" evidence="4">
    <location>
        <begin position="210"/>
        <end position="310"/>
    </location>
</feature>
<dbReference type="Proteomes" id="UP000466345">
    <property type="component" value="Unassembled WGS sequence"/>
</dbReference>
<evidence type="ECO:0000256" key="1">
    <source>
        <dbReference type="ARBA" id="ARBA00023015"/>
    </source>
</evidence>
<accession>A0A7K0CM18</accession>
<evidence type="ECO:0000313" key="6">
    <source>
        <dbReference type="Proteomes" id="UP000466345"/>
    </source>
</evidence>
<organism evidence="5 6">
    <name type="scientific">Streptomyces smaragdinus</name>
    <dbReference type="NCBI Taxonomy" id="2585196"/>
    <lineage>
        <taxon>Bacteria</taxon>
        <taxon>Bacillati</taxon>
        <taxon>Actinomycetota</taxon>
        <taxon>Actinomycetes</taxon>
        <taxon>Kitasatosporales</taxon>
        <taxon>Streptomycetaceae</taxon>
        <taxon>Streptomyces</taxon>
    </lineage>
</organism>
<dbReference type="InterPro" id="IPR035418">
    <property type="entry name" value="AraC-bd_2"/>
</dbReference>
<protein>
    <submittedName>
        <fullName evidence="5">Transcriptional activator NphR</fullName>
    </submittedName>
</protein>
<evidence type="ECO:0000313" key="5">
    <source>
        <dbReference type="EMBL" id="MQY14529.1"/>
    </source>
</evidence>
<dbReference type="PANTHER" id="PTHR46796">
    <property type="entry name" value="HTH-TYPE TRANSCRIPTIONAL ACTIVATOR RHAS-RELATED"/>
    <property type="match status" value="1"/>
</dbReference>
<dbReference type="PROSITE" id="PS01124">
    <property type="entry name" value="HTH_ARAC_FAMILY_2"/>
    <property type="match status" value="1"/>
</dbReference>
<dbReference type="EMBL" id="WEGJ01000022">
    <property type="protein sequence ID" value="MQY14529.1"/>
    <property type="molecule type" value="Genomic_DNA"/>
</dbReference>
<dbReference type="InterPro" id="IPR009057">
    <property type="entry name" value="Homeodomain-like_sf"/>
</dbReference>
<dbReference type="AlphaFoldDB" id="A0A7K0CM18"/>
<evidence type="ECO:0000259" key="4">
    <source>
        <dbReference type="PROSITE" id="PS01124"/>
    </source>
</evidence>
<dbReference type="GO" id="GO:0003700">
    <property type="term" value="F:DNA-binding transcription factor activity"/>
    <property type="evidence" value="ECO:0007669"/>
    <property type="project" value="InterPro"/>
</dbReference>
<dbReference type="Pfam" id="PF12833">
    <property type="entry name" value="HTH_18"/>
    <property type="match status" value="1"/>
</dbReference>
<proteinExistence type="predicted"/>
<dbReference type="InterPro" id="IPR018060">
    <property type="entry name" value="HTH_AraC"/>
</dbReference>
<gene>
    <name evidence="5" type="primary">nphR_2</name>
    <name evidence="5" type="ORF">SRB5_46970</name>
</gene>
<dbReference type="GO" id="GO:0043565">
    <property type="term" value="F:sequence-specific DNA binding"/>
    <property type="evidence" value="ECO:0007669"/>
    <property type="project" value="InterPro"/>
</dbReference>
<dbReference type="InterPro" id="IPR020449">
    <property type="entry name" value="Tscrpt_reg_AraC-type_HTH"/>
</dbReference>
<reference evidence="5 6" key="1">
    <citation type="submission" date="2019-10" db="EMBL/GenBank/DDBJ databases">
        <title>Streptomyces smaragdinus sp. nov. and Streptomyces fabii sp. nov., isolated from the gut of fungus growing-termite Macrotermes natalensis.</title>
        <authorList>
            <person name="Schwitalla J."/>
            <person name="Benndorf R."/>
            <person name="Martin K."/>
            <person name="De Beer W."/>
            <person name="Kaster A.-K."/>
            <person name="Vollmers J."/>
            <person name="Poulsen M."/>
            <person name="Beemelmanns C."/>
        </authorList>
    </citation>
    <scope>NUCLEOTIDE SEQUENCE [LARGE SCALE GENOMIC DNA]</scope>
    <source>
        <strain evidence="5 6">RB5</strain>
    </source>
</reference>
<dbReference type="RefSeq" id="WP_153455301.1">
    <property type="nucleotide sequence ID" value="NZ_WEGJ01000022.1"/>
</dbReference>
<dbReference type="Pfam" id="PF14525">
    <property type="entry name" value="AraC_binding_2"/>
    <property type="match status" value="1"/>
</dbReference>
<keyword evidence="6" id="KW-1185">Reference proteome</keyword>